<dbReference type="GO" id="GO:0005096">
    <property type="term" value="F:GTPase activator activity"/>
    <property type="evidence" value="ECO:0007669"/>
    <property type="project" value="UniProtKB-KW"/>
</dbReference>
<dbReference type="Gene3D" id="6.10.140.210">
    <property type="match status" value="1"/>
</dbReference>
<feature type="domain" description="LIM zinc-binding" evidence="8">
    <location>
        <begin position="5"/>
        <end position="86"/>
    </location>
</feature>
<proteinExistence type="predicted"/>
<dbReference type="InterPro" id="IPR000210">
    <property type="entry name" value="BTB/POZ_dom"/>
</dbReference>
<dbReference type="PANTHER" id="PTHR15711:SF25">
    <property type="entry name" value="RADISH, ISOFORM I"/>
    <property type="match status" value="1"/>
</dbReference>
<dbReference type="InterPro" id="IPR050989">
    <property type="entry name" value="Rap1_Ran_GAP"/>
</dbReference>
<reference evidence="10" key="2">
    <citation type="journal article" date="2023" name="Science">
        <title>Genomic signatures of disease resistance in endangered staghorn corals.</title>
        <authorList>
            <person name="Vollmer S.V."/>
            <person name="Selwyn J.D."/>
            <person name="Despard B.A."/>
            <person name="Roesel C.L."/>
        </authorList>
    </citation>
    <scope>NUCLEOTIDE SEQUENCE</scope>
    <source>
        <strain evidence="10">K2</strain>
    </source>
</reference>
<accession>A0AAD9QSK3</accession>
<dbReference type="FunFam" id="3.40.50.11210:FF:000002">
    <property type="entry name" value="Signal-induced proliferation-associated 1-like protein 1"/>
    <property type="match status" value="1"/>
</dbReference>
<evidence type="ECO:0000256" key="7">
    <source>
        <dbReference type="PROSITE-ProRule" id="PRU00125"/>
    </source>
</evidence>
<evidence type="ECO:0000256" key="2">
    <source>
        <dbReference type="ARBA" id="ARBA00022553"/>
    </source>
</evidence>
<keyword evidence="6" id="KW-0175">Coiled coil</keyword>
<evidence type="ECO:0000313" key="11">
    <source>
        <dbReference type="Proteomes" id="UP001249851"/>
    </source>
</evidence>
<keyword evidence="11" id="KW-1185">Reference proteome</keyword>
<dbReference type="PROSITE" id="PS50085">
    <property type="entry name" value="RAPGAP"/>
    <property type="match status" value="1"/>
</dbReference>
<evidence type="ECO:0000256" key="1">
    <source>
        <dbReference type="ARBA" id="ARBA00022468"/>
    </source>
</evidence>
<sequence length="743" mass="84346">MAGSIPCFVCKSSLESCMNVVSLWSAQSVNPSSNGFRSAEPWLCHQDCFLCSVCNSLLEDKEHAYGVSVDEKLLCSKHCYGLNVENGSLTRALNDFKDRSLSVKAALENNESTESFLESTRGISEVSCSCGKPKYIEQVTGYRVECIEKNCPIRNYISKQNNHHFETFSDLGSVRDIGKGTSVSPEEIYGKCFYGIRHWTFCAREDDVGAVLFILKPESNPKTRGSFRIMVRSSYYLVFGLLSLSNQQGSKPSREEVVQFLSQQVKVKSSVKAIWSPSAKADLLKMDSAFVKHAYKFGVVYMKENQQTEEKLFGNETHSKAFDDFLDLLGERVRLRGFDKYRAGLDSNNDLTGTHSVYTKFHDKEVMFHVSTLLPFEEFDVQKLQRKRHIGNDIACIVFMEATNTKFVPDCIKSNFLHSFIIVQVDIEKNPHLYTVSVVSKADVLFFDPPLHEKHVFEKDEEFRDWILEKLIQAEQACHRVPSFARLHARTRELIMEGLLKSADMSSHSEQIRNSFPNFSPVSSPNVQHLHQNHHHITAEQVTRDFSSVGSEEHNRGDTVAFLVGDTNQTCFIGVKSVMMAKSKVFHKVFSQDLCHNNWHTPVTNTSQPTSSPVVKRAASWRSSHMVHTGHRSGKVNLEKMRRCKSLNEAEDPQVILESFTDFDNKKDRENSGLTSHLHWQEVISVKLFQSDVFEALLEYLHCGSCDLVPSVIPGLLSAAQYYEVEELHQVCFERIKEANNSC</sequence>
<keyword evidence="4 7" id="KW-0862">Zinc</keyword>
<dbReference type="PANTHER" id="PTHR15711">
    <property type="entry name" value="RAP GTPASE-ACTIVATING PROTEIN"/>
    <property type="match status" value="1"/>
</dbReference>
<dbReference type="GO" id="GO:0005737">
    <property type="term" value="C:cytoplasm"/>
    <property type="evidence" value="ECO:0007669"/>
    <property type="project" value="TreeGrafter"/>
</dbReference>
<name>A0AAD9QSK3_ACRCE</name>
<organism evidence="10 11">
    <name type="scientific">Acropora cervicornis</name>
    <name type="common">Staghorn coral</name>
    <dbReference type="NCBI Taxonomy" id="6130"/>
    <lineage>
        <taxon>Eukaryota</taxon>
        <taxon>Metazoa</taxon>
        <taxon>Cnidaria</taxon>
        <taxon>Anthozoa</taxon>
        <taxon>Hexacorallia</taxon>
        <taxon>Scleractinia</taxon>
        <taxon>Astrocoeniina</taxon>
        <taxon>Acroporidae</taxon>
        <taxon>Acropora</taxon>
    </lineage>
</organism>
<dbReference type="AlphaFoldDB" id="A0AAD9QSK3"/>
<evidence type="ECO:0000256" key="3">
    <source>
        <dbReference type="ARBA" id="ARBA00022723"/>
    </source>
</evidence>
<dbReference type="InterPro" id="IPR035974">
    <property type="entry name" value="Rap/Ran-GAP_sf"/>
</dbReference>
<gene>
    <name evidence="10" type="ORF">P5673_009250</name>
</gene>
<dbReference type="GO" id="GO:0051056">
    <property type="term" value="P:regulation of small GTPase mediated signal transduction"/>
    <property type="evidence" value="ECO:0007669"/>
    <property type="project" value="InterPro"/>
</dbReference>
<dbReference type="Pfam" id="PF02145">
    <property type="entry name" value="Rap_GAP"/>
    <property type="match status" value="1"/>
</dbReference>
<feature type="domain" description="Rap-GAP" evidence="9">
    <location>
        <begin position="283"/>
        <end position="499"/>
    </location>
</feature>
<keyword evidence="2" id="KW-0597">Phosphoprotein</keyword>
<comment type="caution">
    <text evidence="10">The sequence shown here is derived from an EMBL/GenBank/DDBJ whole genome shotgun (WGS) entry which is preliminary data.</text>
</comment>
<dbReference type="EMBL" id="JARQWQ010000016">
    <property type="protein sequence ID" value="KAK2566610.1"/>
    <property type="molecule type" value="Genomic_DNA"/>
</dbReference>
<evidence type="ECO:0000259" key="8">
    <source>
        <dbReference type="PROSITE" id="PS50023"/>
    </source>
</evidence>
<keyword evidence="1" id="KW-0343">GTPase activation</keyword>
<dbReference type="Proteomes" id="UP001249851">
    <property type="component" value="Unassembled WGS sequence"/>
</dbReference>
<dbReference type="SMART" id="SM00225">
    <property type="entry name" value="BTB"/>
    <property type="match status" value="1"/>
</dbReference>
<dbReference type="PROSITE" id="PS50023">
    <property type="entry name" value="LIM_DOMAIN_2"/>
    <property type="match status" value="1"/>
</dbReference>
<dbReference type="InterPro" id="IPR011333">
    <property type="entry name" value="SKP1/BTB/POZ_sf"/>
</dbReference>
<keyword evidence="5 7" id="KW-0440">LIM domain</keyword>
<dbReference type="Pfam" id="PF00651">
    <property type="entry name" value="BTB"/>
    <property type="match status" value="1"/>
</dbReference>
<evidence type="ECO:0000313" key="10">
    <source>
        <dbReference type="EMBL" id="KAK2566610.1"/>
    </source>
</evidence>
<protein>
    <submittedName>
        <fullName evidence="10">Rap1 GTPase-activating protein 2</fullName>
    </submittedName>
</protein>
<evidence type="ECO:0000259" key="9">
    <source>
        <dbReference type="PROSITE" id="PS50085"/>
    </source>
</evidence>
<dbReference type="SUPFAM" id="SSF54695">
    <property type="entry name" value="POZ domain"/>
    <property type="match status" value="1"/>
</dbReference>
<dbReference type="Gene3D" id="3.30.710.10">
    <property type="entry name" value="Potassium Channel Kv1.1, Chain A"/>
    <property type="match status" value="1"/>
</dbReference>
<dbReference type="Gene3D" id="2.10.110.10">
    <property type="entry name" value="Cysteine Rich Protein"/>
    <property type="match status" value="1"/>
</dbReference>
<reference evidence="10" key="1">
    <citation type="journal article" date="2023" name="G3 (Bethesda)">
        <title>Whole genome assembly and annotation of the endangered Caribbean coral Acropora cervicornis.</title>
        <authorList>
            <person name="Selwyn J.D."/>
            <person name="Vollmer S.V."/>
        </authorList>
    </citation>
    <scope>NUCLEOTIDE SEQUENCE</scope>
    <source>
        <strain evidence="10">K2</strain>
    </source>
</reference>
<dbReference type="InterPro" id="IPR001781">
    <property type="entry name" value="Znf_LIM"/>
</dbReference>
<evidence type="ECO:0000256" key="6">
    <source>
        <dbReference type="ARBA" id="ARBA00023054"/>
    </source>
</evidence>
<dbReference type="InterPro" id="IPR000331">
    <property type="entry name" value="Rap/Ran_GAP_dom"/>
</dbReference>
<keyword evidence="3 7" id="KW-0479">Metal-binding</keyword>
<evidence type="ECO:0000256" key="5">
    <source>
        <dbReference type="ARBA" id="ARBA00023038"/>
    </source>
</evidence>
<dbReference type="Pfam" id="PF21022">
    <property type="entry name" value="Rap-GAP_dimer"/>
    <property type="match status" value="1"/>
</dbReference>
<dbReference type="Gene3D" id="3.40.50.11210">
    <property type="entry name" value="Rap/Ran-GAP"/>
    <property type="match status" value="1"/>
</dbReference>
<dbReference type="GO" id="GO:0046872">
    <property type="term" value="F:metal ion binding"/>
    <property type="evidence" value="ECO:0007669"/>
    <property type="project" value="UniProtKB-KW"/>
</dbReference>
<evidence type="ECO:0000256" key="4">
    <source>
        <dbReference type="ARBA" id="ARBA00022833"/>
    </source>
</evidence>
<dbReference type="SUPFAM" id="SSF111347">
    <property type="entry name" value="Rap/Ran-GAP"/>
    <property type="match status" value="1"/>
</dbReference>